<name>A0A1Y3B7H4_EURMA</name>
<feature type="non-terminal residue" evidence="3">
    <location>
        <position position="277"/>
    </location>
</feature>
<dbReference type="Proteomes" id="UP000194236">
    <property type="component" value="Unassembled WGS sequence"/>
</dbReference>
<dbReference type="OrthoDB" id="6514083at2759"/>
<organism evidence="3 4">
    <name type="scientific">Euroglyphus maynei</name>
    <name type="common">Mayne's house dust mite</name>
    <dbReference type="NCBI Taxonomy" id="6958"/>
    <lineage>
        <taxon>Eukaryota</taxon>
        <taxon>Metazoa</taxon>
        <taxon>Ecdysozoa</taxon>
        <taxon>Arthropoda</taxon>
        <taxon>Chelicerata</taxon>
        <taxon>Arachnida</taxon>
        <taxon>Acari</taxon>
        <taxon>Acariformes</taxon>
        <taxon>Sarcoptiformes</taxon>
        <taxon>Astigmata</taxon>
        <taxon>Psoroptidia</taxon>
        <taxon>Analgoidea</taxon>
        <taxon>Pyroglyphidae</taxon>
        <taxon>Pyroglyphinae</taxon>
        <taxon>Euroglyphus</taxon>
    </lineage>
</organism>
<comment type="caution">
    <text evidence="3">The sequence shown here is derived from an EMBL/GenBank/DDBJ whole genome shotgun (WGS) entry which is preliminary data.</text>
</comment>
<protein>
    <recommendedName>
        <fullName evidence="2">DUF913 domain-containing protein</fullName>
    </recommendedName>
</protein>
<evidence type="ECO:0000259" key="2">
    <source>
        <dbReference type="Pfam" id="PF06025"/>
    </source>
</evidence>
<proteinExistence type="predicted"/>
<dbReference type="InterPro" id="IPR010314">
    <property type="entry name" value="E3_Ub_ligase_DUF913"/>
</dbReference>
<accession>A0A1Y3B7H4</accession>
<sequence>MYDNVKMVEKIMRSEGFMRFLEAILANNSTDDHCQEFLHQDGLDPLFRLLKLPNLPLDFPVMPSCYSIATVLKTLLNLTHEKDIFTKGLEKLKEILEKLSSLSQMAKTFNGSILLEDLINHLSTKKTMNFVTPVLQLMAAAQAYIVMFLQICRTSQGEIRSISIDQWGSPLGIEIIGLLSQLYIALVWESTLLLGLNDSTSQKYEFVKIQIEKLNSLLKQNVNNGNNQSSSDMVIDGTIAAAMSPMEVDNFDSNSDPIASSISQDNSRISKNSSKLM</sequence>
<keyword evidence="4" id="KW-1185">Reference proteome</keyword>
<reference evidence="3 4" key="1">
    <citation type="submission" date="2017-03" db="EMBL/GenBank/DDBJ databases">
        <title>Genome Survey of Euroglyphus maynei.</title>
        <authorList>
            <person name="Arlian L.G."/>
            <person name="Morgan M.S."/>
            <person name="Rider S.D."/>
        </authorList>
    </citation>
    <scope>NUCLEOTIDE SEQUENCE [LARGE SCALE GENOMIC DNA]</scope>
    <source>
        <strain evidence="3">Arlian Lab</strain>
        <tissue evidence="3">Whole body</tissue>
    </source>
</reference>
<dbReference type="EMBL" id="MUJZ01041352">
    <property type="protein sequence ID" value="OTF75556.1"/>
    <property type="molecule type" value="Genomic_DNA"/>
</dbReference>
<evidence type="ECO:0000256" key="1">
    <source>
        <dbReference type="SAM" id="MobiDB-lite"/>
    </source>
</evidence>
<evidence type="ECO:0000313" key="3">
    <source>
        <dbReference type="EMBL" id="OTF75556.1"/>
    </source>
</evidence>
<dbReference type="AlphaFoldDB" id="A0A1Y3B7H4"/>
<evidence type="ECO:0000313" key="4">
    <source>
        <dbReference type="Proteomes" id="UP000194236"/>
    </source>
</evidence>
<feature type="domain" description="DUF913" evidence="2">
    <location>
        <begin position="17"/>
        <end position="58"/>
    </location>
</feature>
<dbReference type="Pfam" id="PF06025">
    <property type="entry name" value="DUF913"/>
    <property type="match status" value="1"/>
</dbReference>
<feature type="region of interest" description="Disordered" evidence="1">
    <location>
        <begin position="254"/>
        <end position="277"/>
    </location>
</feature>
<gene>
    <name evidence="3" type="ORF">BLA29_008083</name>
</gene>